<dbReference type="PANTHER" id="PTHR21399:SF0">
    <property type="entry name" value="METHYLOSOME SUBUNIT PICLN"/>
    <property type="match status" value="1"/>
</dbReference>
<reference evidence="6 7" key="1">
    <citation type="submission" date="2019-08" db="EMBL/GenBank/DDBJ databases">
        <title>The genome of the soybean aphid Biotype 1, its phylome, world population structure and adaptation to the North American continent.</title>
        <authorList>
            <person name="Giordano R."/>
            <person name="Donthu R.K."/>
            <person name="Hernandez A.G."/>
            <person name="Wright C.L."/>
            <person name="Zimin A.V."/>
        </authorList>
    </citation>
    <scope>NUCLEOTIDE SEQUENCE [LARGE SCALE GENOMIC DNA]</scope>
    <source>
        <tissue evidence="6">Whole aphids</tissue>
    </source>
</reference>
<dbReference type="InterPro" id="IPR011993">
    <property type="entry name" value="PH-like_dom_sf"/>
</dbReference>
<keyword evidence="7" id="KW-1185">Reference proteome</keyword>
<gene>
    <name evidence="6" type="ORF">AGLY_004982</name>
</gene>
<feature type="compositionally biased region" description="Acidic residues" evidence="5">
    <location>
        <begin position="106"/>
        <end position="127"/>
    </location>
</feature>
<organism evidence="6 7">
    <name type="scientific">Aphis glycines</name>
    <name type="common">Soybean aphid</name>
    <dbReference type="NCBI Taxonomy" id="307491"/>
    <lineage>
        <taxon>Eukaryota</taxon>
        <taxon>Metazoa</taxon>
        <taxon>Ecdysozoa</taxon>
        <taxon>Arthropoda</taxon>
        <taxon>Hexapoda</taxon>
        <taxon>Insecta</taxon>
        <taxon>Pterygota</taxon>
        <taxon>Neoptera</taxon>
        <taxon>Paraneoptera</taxon>
        <taxon>Hemiptera</taxon>
        <taxon>Sternorrhyncha</taxon>
        <taxon>Aphidomorpha</taxon>
        <taxon>Aphidoidea</taxon>
        <taxon>Aphididae</taxon>
        <taxon>Aphidini</taxon>
        <taxon>Aphis</taxon>
        <taxon>Aphis</taxon>
    </lineage>
</organism>
<sequence length="195" mass="22451">MDTHASFIEEDESIQRCESNITLIVDEITFGKGTLYVAESKLYWKNYAISQVVSIDYKSMCVFGTCNHPVVHEKPCLQIIVDFAYKPDSIQSENGQTLNGDNHSNEDDDNSEDDNEVDQNEDEEEEEMKSKIKLVPDSPECLNEIYEAFTLVQPLHNSNDADSEEEAEEEDDFYYNENDEFEDYDEDDAGQILRN</sequence>
<dbReference type="InterPro" id="IPR039924">
    <property type="entry name" value="ICln/Lot5/Saf5"/>
</dbReference>
<dbReference type="GO" id="GO:0034715">
    <property type="term" value="C:pICln-Sm protein complex"/>
    <property type="evidence" value="ECO:0007669"/>
    <property type="project" value="TreeGrafter"/>
</dbReference>
<comment type="subcellular location">
    <subcellularLocation>
        <location evidence="2">Cytoplasm</location>
    </subcellularLocation>
    <subcellularLocation>
        <location evidence="1">Nucleus</location>
    </subcellularLocation>
</comment>
<dbReference type="Proteomes" id="UP000475862">
    <property type="component" value="Unassembled WGS sequence"/>
</dbReference>
<dbReference type="GO" id="GO:0005829">
    <property type="term" value="C:cytosol"/>
    <property type="evidence" value="ECO:0007669"/>
    <property type="project" value="TreeGrafter"/>
</dbReference>
<evidence type="ECO:0000256" key="1">
    <source>
        <dbReference type="ARBA" id="ARBA00004123"/>
    </source>
</evidence>
<keyword evidence="4" id="KW-0539">Nucleus</keyword>
<dbReference type="PANTHER" id="PTHR21399">
    <property type="entry name" value="CHLORIDE CONDUCTANCE REGULATORY PROTEIN ICLN"/>
    <property type="match status" value="1"/>
</dbReference>
<keyword evidence="3" id="KW-0963">Cytoplasm</keyword>
<proteinExistence type="predicted"/>
<feature type="region of interest" description="Disordered" evidence="5">
    <location>
        <begin position="155"/>
        <end position="195"/>
    </location>
</feature>
<evidence type="ECO:0000256" key="5">
    <source>
        <dbReference type="SAM" id="MobiDB-lite"/>
    </source>
</evidence>
<accession>A0A6G0TVX2</accession>
<evidence type="ECO:0008006" key="8">
    <source>
        <dbReference type="Google" id="ProtNLM"/>
    </source>
</evidence>
<comment type="caution">
    <text evidence="6">The sequence shown here is derived from an EMBL/GenBank/DDBJ whole genome shotgun (WGS) entry which is preliminary data.</text>
</comment>
<evidence type="ECO:0000313" key="6">
    <source>
        <dbReference type="EMBL" id="KAE9539730.1"/>
    </source>
</evidence>
<protein>
    <recommendedName>
        <fullName evidence="8">Methylosome subunit pICln</fullName>
    </recommendedName>
</protein>
<dbReference type="GO" id="GO:0005681">
    <property type="term" value="C:spliceosomal complex"/>
    <property type="evidence" value="ECO:0007669"/>
    <property type="project" value="TreeGrafter"/>
</dbReference>
<feature type="compositionally biased region" description="Polar residues" evidence="5">
    <location>
        <begin position="91"/>
        <end position="100"/>
    </location>
</feature>
<dbReference type="GO" id="GO:0045292">
    <property type="term" value="P:mRNA cis splicing, via spliceosome"/>
    <property type="evidence" value="ECO:0007669"/>
    <property type="project" value="TreeGrafter"/>
</dbReference>
<feature type="compositionally biased region" description="Acidic residues" evidence="5">
    <location>
        <begin position="161"/>
        <end position="189"/>
    </location>
</feature>
<dbReference type="Gene3D" id="2.30.29.30">
    <property type="entry name" value="Pleckstrin-homology domain (PH domain)/Phosphotyrosine-binding domain (PTB)"/>
    <property type="match status" value="1"/>
</dbReference>
<dbReference type="Pfam" id="PF03517">
    <property type="entry name" value="Voldacs"/>
    <property type="match status" value="1"/>
</dbReference>
<feature type="region of interest" description="Disordered" evidence="5">
    <location>
        <begin position="91"/>
        <end position="136"/>
    </location>
</feature>
<dbReference type="GO" id="GO:0000387">
    <property type="term" value="P:spliceosomal snRNP assembly"/>
    <property type="evidence" value="ECO:0007669"/>
    <property type="project" value="TreeGrafter"/>
</dbReference>
<evidence type="ECO:0000256" key="2">
    <source>
        <dbReference type="ARBA" id="ARBA00004496"/>
    </source>
</evidence>
<evidence type="ECO:0000256" key="3">
    <source>
        <dbReference type="ARBA" id="ARBA00022490"/>
    </source>
</evidence>
<dbReference type="OrthoDB" id="19714at2759"/>
<evidence type="ECO:0000313" key="7">
    <source>
        <dbReference type="Proteomes" id="UP000475862"/>
    </source>
</evidence>
<dbReference type="EMBL" id="VYZN01000014">
    <property type="protein sequence ID" value="KAE9539730.1"/>
    <property type="molecule type" value="Genomic_DNA"/>
</dbReference>
<dbReference type="AlphaFoldDB" id="A0A6G0TVX2"/>
<evidence type="ECO:0000256" key="4">
    <source>
        <dbReference type="ARBA" id="ARBA00023242"/>
    </source>
</evidence>
<name>A0A6G0TVX2_APHGL</name>